<dbReference type="AlphaFoldDB" id="A0A6H0XT03"/>
<gene>
    <name evidence="2" type="ORF">AMS68_003265</name>
</gene>
<accession>A0A6H0XT03</accession>
<dbReference type="EMBL" id="CP051140">
    <property type="protein sequence ID" value="QIW97747.1"/>
    <property type="molecule type" value="Genomic_DNA"/>
</dbReference>
<feature type="compositionally biased region" description="Polar residues" evidence="1">
    <location>
        <begin position="220"/>
        <end position="238"/>
    </location>
</feature>
<feature type="compositionally biased region" description="Low complexity" evidence="1">
    <location>
        <begin position="25"/>
        <end position="49"/>
    </location>
</feature>
<name>A0A6H0XT03_9PEZI</name>
<proteinExistence type="predicted"/>
<dbReference type="OrthoDB" id="5377213at2759"/>
<reference evidence="2 3" key="1">
    <citation type="journal article" date="2016" name="Sci. Rep.">
        <title>Peltaster fructicola genome reveals evolution from an invasive phytopathogen to an ectophytic parasite.</title>
        <authorList>
            <person name="Xu C."/>
            <person name="Chen H."/>
            <person name="Gleason M.L."/>
            <person name="Xu J.R."/>
            <person name="Liu H."/>
            <person name="Zhang R."/>
            <person name="Sun G."/>
        </authorList>
    </citation>
    <scope>NUCLEOTIDE SEQUENCE [LARGE SCALE GENOMIC DNA]</scope>
    <source>
        <strain evidence="2 3">LNHT1506</strain>
    </source>
</reference>
<feature type="compositionally biased region" description="Polar residues" evidence="1">
    <location>
        <begin position="157"/>
        <end position="173"/>
    </location>
</feature>
<evidence type="ECO:0000256" key="1">
    <source>
        <dbReference type="SAM" id="MobiDB-lite"/>
    </source>
</evidence>
<dbReference type="Proteomes" id="UP000503462">
    <property type="component" value="Chromosome 2"/>
</dbReference>
<organism evidence="2 3">
    <name type="scientific">Peltaster fructicola</name>
    <dbReference type="NCBI Taxonomy" id="286661"/>
    <lineage>
        <taxon>Eukaryota</taxon>
        <taxon>Fungi</taxon>
        <taxon>Dikarya</taxon>
        <taxon>Ascomycota</taxon>
        <taxon>Pezizomycotina</taxon>
        <taxon>Dothideomycetes</taxon>
        <taxon>Dothideomycetes incertae sedis</taxon>
        <taxon>Peltaster</taxon>
    </lineage>
</organism>
<evidence type="ECO:0000313" key="2">
    <source>
        <dbReference type="EMBL" id="QIW97747.1"/>
    </source>
</evidence>
<keyword evidence="3" id="KW-1185">Reference proteome</keyword>
<protein>
    <submittedName>
        <fullName evidence="2">Uncharacterized protein</fullName>
    </submittedName>
</protein>
<feature type="compositionally biased region" description="Basic and acidic residues" evidence="1">
    <location>
        <begin position="296"/>
        <end position="360"/>
    </location>
</feature>
<feature type="compositionally biased region" description="Polar residues" evidence="1">
    <location>
        <begin position="246"/>
        <end position="287"/>
    </location>
</feature>
<feature type="region of interest" description="Disordered" evidence="1">
    <location>
        <begin position="142"/>
        <end position="408"/>
    </location>
</feature>
<sequence>MGDEARPGAVSAPRYHSTTDFASRSMTTPSMSASLAASPVSATPSPAKTMPNLMHAKLHKRGGSGSGSALGTAGQPTMSTSFNNAIEPFPNITTPVQASPIAKVKPYLRKLSSTQDDSGRIDLSKSLAENEKVAGLGIQDFAGRPSTEAFPPKATHARTTSVGSQMSTGSGSYRPQPFIHPMRQAPRPYTPSRSTSAQDEEDDFAEDDCRPSYAFRTRRSMSNSSAQVAPTPLSQTITAADLSSIPRLTSGSQSNLSIISTKSSMPNGSRRNTGRSTELATSPSSRTSFDRTFGPRRSDTSAQTRDERIQAARRKFQEKEAGKDRKAEKEAMKRREAEDAKEQRRQQRQRGKSDASERARPQRPAVGGRTGSALGMVSSLAYEPTTAGAAMPTHSEKQPRLTQAVSKEEKSGFFLRLLSCGGSK</sequence>
<feature type="region of interest" description="Disordered" evidence="1">
    <location>
        <begin position="1"/>
        <end position="50"/>
    </location>
</feature>
<evidence type="ECO:0000313" key="3">
    <source>
        <dbReference type="Proteomes" id="UP000503462"/>
    </source>
</evidence>